<proteinExistence type="predicted"/>
<name>A0A179GX59_PURLI</name>
<evidence type="ECO:0000313" key="4">
    <source>
        <dbReference type="Proteomes" id="UP001287286"/>
    </source>
</evidence>
<organism evidence="2 3">
    <name type="scientific">Purpureocillium lilacinum</name>
    <name type="common">Paecilomyces lilacinus</name>
    <dbReference type="NCBI Taxonomy" id="33203"/>
    <lineage>
        <taxon>Eukaryota</taxon>
        <taxon>Fungi</taxon>
        <taxon>Dikarya</taxon>
        <taxon>Ascomycota</taxon>
        <taxon>Pezizomycotina</taxon>
        <taxon>Sordariomycetes</taxon>
        <taxon>Hypocreomycetidae</taxon>
        <taxon>Hypocreales</taxon>
        <taxon>Ophiocordycipitaceae</taxon>
        <taxon>Purpureocillium</taxon>
    </lineage>
</organism>
<dbReference type="EMBL" id="JAWRVI010000029">
    <property type="protein sequence ID" value="KAK4087731.1"/>
    <property type="molecule type" value="Genomic_DNA"/>
</dbReference>
<dbReference type="PANTHER" id="PTHR35204">
    <property type="entry name" value="YALI0A21131P"/>
    <property type="match status" value="1"/>
</dbReference>
<evidence type="ECO:0000313" key="1">
    <source>
        <dbReference type="EMBL" id="KAK4087731.1"/>
    </source>
</evidence>
<dbReference type="AlphaFoldDB" id="A0A179GX59"/>
<gene>
    <name evidence="1" type="ORF">Purlil1_7788</name>
    <name evidence="2" type="ORF">VFPBJ_04662</name>
</gene>
<reference evidence="2 3" key="1">
    <citation type="submission" date="2016-01" db="EMBL/GenBank/DDBJ databases">
        <title>Biosynthesis of antibiotic leucinostatins and their inhibition on Phytophthora in bio-control Purpureocillium lilacinum.</title>
        <authorList>
            <person name="Wang G."/>
            <person name="Liu Z."/>
            <person name="Lin R."/>
            <person name="Li E."/>
            <person name="Mao Z."/>
            <person name="Ling J."/>
            <person name="Yin W."/>
            <person name="Xie B."/>
        </authorList>
    </citation>
    <scope>NUCLEOTIDE SEQUENCE [LARGE SCALE GENOMIC DNA]</scope>
    <source>
        <strain evidence="2">PLBJ-1</strain>
    </source>
</reference>
<dbReference type="InterPro" id="IPR038921">
    <property type="entry name" value="YOR389W-like"/>
</dbReference>
<reference evidence="1 4" key="3">
    <citation type="journal article" date="2024" name="Microbiol. Resour. Announc.">
        <title>Genome annotations for the ascomycete fungi Trichoderma harzianum, Trichoderma aggressivum, and Purpureocillium lilacinum.</title>
        <authorList>
            <person name="Beijen E.P.W."/>
            <person name="Ohm R.A."/>
        </authorList>
    </citation>
    <scope>NUCLEOTIDE SEQUENCE [LARGE SCALE GENOMIC DNA]</scope>
    <source>
        <strain evidence="1 4">CBS 150709</strain>
    </source>
</reference>
<dbReference type="PANTHER" id="PTHR35204:SF1">
    <property type="entry name" value="ENTEROTOXIN"/>
    <property type="match status" value="1"/>
</dbReference>
<evidence type="ECO:0000313" key="3">
    <source>
        <dbReference type="Proteomes" id="UP000078240"/>
    </source>
</evidence>
<dbReference type="Proteomes" id="UP000078240">
    <property type="component" value="Unassembled WGS sequence"/>
</dbReference>
<accession>A0A179GX59</accession>
<dbReference type="Proteomes" id="UP001287286">
    <property type="component" value="Unassembled WGS sequence"/>
</dbReference>
<dbReference type="EMBL" id="LSBH01000003">
    <property type="protein sequence ID" value="OAQ82078.1"/>
    <property type="molecule type" value="Genomic_DNA"/>
</dbReference>
<protein>
    <submittedName>
        <fullName evidence="2">Uncharacterized protein</fullName>
    </submittedName>
</protein>
<keyword evidence="4" id="KW-1185">Reference proteome</keyword>
<evidence type="ECO:0000313" key="2">
    <source>
        <dbReference type="EMBL" id="OAQ82078.1"/>
    </source>
</evidence>
<sequence>MRIKQALALYATIGTSPFTCALEEPRRTVQPDHDTAKANAHRIFNTIHSAGRQWGSSINHNGLSFFPAVMPKGTLMYHGSEANSTPPGPEWLAFEVEHAEAFALSLALRGKEQGQASLSDVLQKPIGPMRARQQSASNLRGYFHTYRANRDVNLLYVDGMSAGKTRMGTLDSQDLVLRENKTGDVWDGFMDELQRASSICDLIKDWGYDGFMRMEIGFEVVYCDFDVGVDLISIKRTVLRKDKREEELMNPYQWARAVTERYDGIGGDRVRIDFSSMVSAFWFPVNISNTDPTRPDLPRLAAASPDEWTDIKAHVKKVFVEPRRYTVNWQAVVDMIVTRFSNRFALMASPHLAPLRFIDELNVASLTYFDAPALPDDVTVLGPKSRNRTSEAIEACAEHYLLPTYLVRDDWRLEDHLIHTALETVLSSICRGLYDMRSVIGEETLDPGSSAPTDTQDLERVVEESRRILESLRKDLAWTTWKRPQVCPVDEILLMVMWPVGNPEDYWNPGCRSDSDISFERRGYWWPGHDGRA</sequence>
<comment type="caution">
    <text evidence="2">The sequence shown here is derived from an EMBL/GenBank/DDBJ whole genome shotgun (WGS) entry which is preliminary data.</text>
</comment>
<reference evidence="1" key="2">
    <citation type="submission" date="2023-11" db="EMBL/GenBank/DDBJ databases">
        <authorList>
            <person name="Beijen E."/>
            <person name="Ohm R.A."/>
        </authorList>
    </citation>
    <scope>NUCLEOTIDE SEQUENCE</scope>
    <source>
        <strain evidence="1">CBS 150709</strain>
    </source>
</reference>